<name>A0A067R6V2_ZOONE</name>
<evidence type="ECO:0000313" key="1">
    <source>
        <dbReference type="EMBL" id="KDR19147.1"/>
    </source>
</evidence>
<protein>
    <submittedName>
        <fullName evidence="1">Uncharacterized protein</fullName>
    </submittedName>
</protein>
<accession>A0A067R6V2</accession>
<keyword evidence="2" id="KW-1185">Reference proteome</keyword>
<sequence>MPSLHVARGVNKQVMCCTEVCILYSQNDGTKSTNGRSRTCNFQKLFHLLFRLGSTNIREYGVGLKVRFAQDTRTLDAAEHTTTFSSLRSFLFLKPKLCYKP</sequence>
<reference evidence="1 2" key="1">
    <citation type="journal article" date="2014" name="Nat. Commun.">
        <title>Molecular traces of alternative social organization in a termite genome.</title>
        <authorList>
            <person name="Terrapon N."/>
            <person name="Li C."/>
            <person name="Robertson H.M."/>
            <person name="Ji L."/>
            <person name="Meng X."/>
            <person name="Booth W."/>
            <person name="Chen Z."/>
            <person name="Childers C.P."/>
            <person name="Glastad K.M."/>
            <person name="Gokhale K."/>
            <person name="Gowin J."/>
            <person name="Gronenberg W."/>
            <person name="Hermansen R.A."/>
            <person name="Hu H."/>
            <person name="Hunt B.G."/>
            <person name="Huylmans A.K."/>
            <person name="Khalil S.M."/>
            <person name="Mitchell R.D."/>
            <person name="Munoz-Torres M.C."/>
            <person name="Mustard J.A."/>
            <person name="Pan H."/>
            <person name="Reese J.T."/>
            <person name="Scharf M.E."/>
            <person name="Sun F."/>
            <person name="Vogel H."/>
            <person name="Xiao J."/>
            <person name="Yang W."/>
            <person name="Yang Z."/>
            <person name="Yang Z."/>
            <person name="Zhou J."/>
            <person name="Zhu J."/>
            <person name="Brent C.S."/>
            <person name="Elsik C.G."/>
            <person name="Goodisman M.A."/>
            <person name="Liberles D.A."/>
            <person name="Roe R.M."/>
            <person name="Vargo E.L."/>
            <person name="Vilcinskas A."/>
            <person name="Wang J."/>
            <person name="Bornberg-Bauer E."/>
            <person name="Korb J."/>
            <person name="Zhang G."/>
            <person name="Liebig J."/>
        </authorList>
    </citation>
    <scope>NUCLEOTIDE SEQUENCE [LARGE SCALE GENOMIC DNA]</scope>
    <source>
        <tissue evidence="1">Whole organism</tissue>
    </source>
</reference>
<dbReference type="EMBL" id="KK852658">
    <property type="protein sequence ID" value="KDR19147.1"/>
    <property type="molecule type" value="Genomic_DNA"/>
</dbReference>
<dbReference type="Proteomes" id="UP000027135">
    <property type="component" value="Unassembled WGS sequence"/>
</dbReference>
<proteinExistence type="predicted"/>
<evidence type="ECO:0000313" key="2">
    <source>
        <dbReference type="Proteomes" id="UP000027135"/>
    </source>
</evidence>
<dbReference type="AlphaFoldDB" id="A0A067R6V2"/>
<organism evidence="1 2">
    <name type="scientific">Zootermopsis nevadensis</name>
    <name type="common">Dampwood termite</name>
    <dbReference type="NCBI Taxonomy" id="136037"/>
    <lineage>
        <taxon>Eukaryota</taxon>
        <taxon>Metazoa</taxon>
        <taxon>Ecdysozoa</taxon>
        <taxon>Arthropoda</taxon>
        <taxon>Hexapoda</taxon>
        <taxon>Insecta</taxon>
        <taxon>Pterygota</taxon>
        <taxon>Neoptera</taxon>
        <taxon>Polyneoptera</taxon>
        <taxon>Dictyoptera</taxon>
        <taxon>Blattodea</taxon>
        <taxon>Blattoidea</taxon>
        <taxon>Termitoidae</taxon>
        <taxon>Termopsidae</taxon>
        <taxon>Zootermopsis</taxon>
    </lineage>
</organism>
<dbReference type="InParanoid" id="A0A067R6V2"/>
<gene>
    <name evidence="1" type="ORF">L798_07038</name>
</gene>